<evidence type="ECO:0000313" key="3">
    <source>
        <dbReference type="Proteomes" id="UP000195859"/>
    </source>
</evidence>
<dbReference type="AlphaFoldDB" id="A0A1Y4UM86"/>
<dbReference type="Proteomes" id="UP000195859">
    <property type="component" value="Unassembled WGS sequence"/>
</dbReference>
<comment type="caution">
    <text evidence="2">The sequence shown here is derived from an EMBL/GenBank/DDBJ whole genome shotgun (WGS) entry which is preliminary data.</text>
</comment>
<protein>
    <submittedName>
        <fullName evidence="2">Uncharacterized protein</fullName>
    </submittedName>
</protein>
<reference evidence="2" key="2">
    <citation type="journal article" date="2018" name="BMC Genomics">
        <title>Whole genome sequencing and function prediction of 133 gut anaerobes isolated from chicken caecum in pure cultures.</title>
        <authorList>
            <person name="Medvecky M."/>
            <person name="Cejkova D."/>
            <person name="Polansky O."/>
            <person name="Karasova D."/>
            <person name="Kubasova T."/>
            <person name="Cizek A."/>
            <person name="Rychlik I."/>
        </authorList>
    </citation>
    <scope>NUCLEOTIDE SEQUENCE</scope>
    <source>
        <strain evidence="2">An101</strain>
        <strain evidence="1">An115</strain>
    </source>
</reference>
<organism evidence="2 3">
    <name type="scientific">Lactobacillus gallinarum</name>
    <dbReference type="NCBI Taxonomy" id="52242"/>
    <lineage>
        <taxon>Bacteria</taxon>
        <taxon>Bacillati</taxon>
        <taxon>Bacillota</taxon>
        <taxon>Bacilli</taxon>
        <taxon>Lactobacillales</taxon>
        <taxon>Lactobacillaceae</taxon>
        <taxon>Lactobacillus</taxon>
    </lineage>
</organism>
<evidence type="ECO:0000313" key="2">
    <source>
        <dbReference type="EMBL" id="OUQ75517.1"/>
    </source>
</evidence>
<accession>A0A1Y4UM86</accession>
<reference evidence="3 4" key="1">
    <citation type="submission" date="2017-04" db="EMBL/GenBank/DDBJ databases">
        <title>Function of individual gut microbiota members based on whole genome sequencing of pure cultures obtained from chicken caecum.</title>
        <authorList>
            <person name="Medvecky M."/>
            <person name="Cejkova D."/>
            <person name="Polansky O."/>
            <person name="Karasova D."/>
            <person name="Kubasova T."/>
            <person name="Cizek A."/>
            <person name="Rychlik I."/>
        </authorList>
    </citation>
    <scope>NUCLEOTIDE SEQUENCE [LARGE SCALE GENOMIC DNA]</scope>
    <source>
        <strain evidence="3">An101</strain>
        <strain evidence="4">An115</strain>
    </source>
</reference>
<dbReference type="EMBL" id="NFLZ01000017">
    <property type="protein sequence ID" value="OUQ75517.1"/>
    <property type="molecule type" value="Genomic_DNA"/>
</dbReference>
<name>A0A1Y4UM86_9LACO</name>
<sequence>MKKSKDKNDDDIKWALKYARELMSMDWRVRSDCALDGEFYGWYGLTPEEFIKKYSKEYEDESMGD</sequence>
<evidence type="ECO:0000313" key="4">
    <source>
        <dbReference type="Proteomes" id="UP000196293"/>
    </source>
</evidence>
<proteinExistence type="predicted"/>
<dbReference type="Proteomes" id="UP000196293">
    <property type="component" value="Unassembled WGS sequence"/>
</dbReference>
<evidence type="ECO:0000313" key="1">
    <source>
        <dbReference type="EMBL" id="OUQ58253.1"/>
    </source>
</evidence>
<dbReference type="RefSeq" id="WP_087175690.1">
    <property type="nucleotide sequence ID" value="NZ_NFLS01000001.1"/>
</dbReference>
<keyword evidence="4" id="KW-1185">Reference proteome</keyword>
<gene>
    <name evidence="2" type="ORF">B5E44_07075</name>
    <name evidence="1" type="ORF">B5E59_00610</name>
</gene>
<dbReference type="EMBL" id="NFLS01000001">
    <property type="protein sequence ID" value="OUQ58253.1"/>
    <property type="molecule type" value="Genomic_DNA"/>
</dbReference>